<comment type="caution">
    <text evidence="2">The sequence shown here is derived from an EMBL/GenBank/DDBJ whole genome shotgun (WGS) entry which is preliminary data.</text>
</comment>
<accession>A0A497JG80</accession>
<dbReference type="Proteomes" id="UP000277633">
    <property type="component" value="Unassembled WGS sequence"/>
</dbReference>
<name>A0A497JG80_9ARCH</name>
<proteinExistence type="predicted"/>
<protein>
    <submittedName>
        <fullName evidence="2">Uncharacterized protein</fullName>
    </submittedName>
</protein>
<feature type="compositionally biased region" description="Basic and acidic residues" evidence="1">
    <location>
        <begin position="48"/>
        <end position="59"/>
    </location>
</feature>
<gene>
    <name evidence="2" type="ORF">DRO07_02190</name>
</gene>
<organism evidence="2 3">
    <name type="scientific">Candidatus Iainarchaeum sp</name>
    <dbReference type="NCBI Taxonomy" id="3101447"/>
    <lineage>
        <taxon>Archaea</taxon>
        <taxon>Candidatus Iainarchaeota</taxon>
        <taxon>Candidatus Iainarchaeia</taxon>
        <taxon>Candidatus Iainarchaeales</taxon>
        <taxon>Candidatus Iainarchaeaceae</taxon>
        <taxon>Candidatus Iainarchaeum</taxon>
    </lineage>
</organism>
<evidence type="ECO:0000256" key="1">
    <source>
        <dbReference type="SAM" id="MobiDB-lite"/>
    </source>
</evidence>
<evidence type="ECO:0000313" key="2">
    <source>
        <dbReference type="EMBL" id="RLG69500.1"/>
    </source>
</evidence>
<dbReference type="AlphaFoldDB" id="A0A497JG80"/>
<sequence length="113" mass="13522">MAVAKRKAERHARRHSNLKRNIPKRSRMFRPRRVRFRKTRRPTTRPRKNTESKIQKGGMREMTKIVVELKPAPAVLEKARKNRRKLIEAIEKAIAELGILWEGEYSVYMTWED</sequence>
<feature type="compositionally biased region" description="Basic residues" evidence="1">
    <location>
        <begin position="1"/>
        <end position="47"/>
    </location>
</feature>
<reference evidence="2 3" key="1">
    <citation type="submission" date="2018-06" db="EMBL/GenBank/DDBJ databases">
        <title>Extensive metabolic versatility and redundancy in microbially diverse, dynamic hydrothermal sediments.</title>
        <authorList>
            <person name="Dombrowski N."/>
            <person name="Teske A."/>
            <person name="Baker B.J."/>
        </authorList>
    </citation>
    <scope>NUCLEOTIDE SEQUENCE [LARGE SCALE GENOMIC DNA]</scope>
    <source>
        <strain evidence="2">B9_G13</strain>
    </source>
</reference>
<feature type="region of interest" description="Disordered" evidence="1">
    <location>
        <begin position="1"/>
        <end position="59"/>
    </location>
</feature>
<dbReference type="EMBL" id="QMWO01000072">
    <property type="protein sequence ID" value="RLG69500.1"/>
    <property type="molecule type" value="Genomic_DNA"/>
</dbReference>
<evidence type="ECO:0000313" key="3">
    <source>
        <dbReference type="Proteomes" id="UP000277633"/>
    </source>
</evidence>